<dbReference type="PANTHER" id="PTHR12411">
    <property type="entry name" value="CYSTEINE PROTEASE FAMILY C1-RELATED"/>
    <property type="match status" value="1"/>
</dbReference>
<dbReference type="GO" id="GO:0006508">
    <property type="term" value="P:proteolysis"/>
    <property type="evidence" value="ECO:0007669"/>
    <property type="project" value="InterPro"/>
</dbReference>
<organism evidence="4 5">
    <name type="scientific">Halocaridina rubra</name>
    <name type="common">Hawaiian red shrimp</name>
    <dbReference type="NCBI Taxonomy" id="373956"/>
    <lineage>
        <taxon>Eukaryota</taxon>
        <taxon>Metazoa</taxon>
        <taxon>Ecdysozoa</taxon>
        <taxon>Arthropoda</taxon>
        <taxon>Crustacea</taxon>
        <taxon>Multicrustacea</taxon>
        <taxon>Malacostraca</taxon>
        <taxon>Eumalacostraca</taxon>
        <taxon>Eucarida</taxon>
        <taxon>Decapoda</taxon>
        <taxon>Pleocyemata</taxon>
        <taxon>Caridea</taxon>
        <taxon>Atyoidea</taxon>
        <taxon>Atyidae</taxon>
        <taxon>Halocaridina</taxon>
    </lineage>
</organism>
<dbReference type="EMBL" id="JAXCGZ010005868">
    <property type="protein sequence ID" value="KAK7080554.1"/>
    <property type="molecule type" value="Genomic_DNA"/>
</dbReference>
<dbReference type="Gene3D" id="3.90.70.10">
    <property type="entry name" value="Cysteine proteinases"/>
    <property type="match status" value="1"/>
</dbReference>
<dbReference type="InterPro" id="IPR000668">
    <property type="entry name" value="Peptidase_C1A_C"/>
</dbReference>
<dbReference type="Pfam" id="PF00112">
    <property type="entry name" value="Peptidase_C1"/>
    <property type="match status" value="1"/>
</dbReference>
<dbReference type="PROSITE" id="PS00639">
    <property type="entry name" value="THIOL_PROTEASE_HIS"/>
    <property type="match status" value="1"/>
</dbReference>
<evidence type="ECO:0000313" key="4">
    <source>
        <dbReference type="EMBL" id="KAK7080554.1"/>
    </source>
</evidence>
<feature type="region of interest" description="Disordered" evidence="2">
    <location>
        <begin position="1"/>
        <end position="23"/>
    </location>
</feature>
<protein>
    <recommendedName>
        <fullName evidence="3">Peptidase C1A papain C-terminal domain-containing protein</fullName>
    </recommendedName>
</protein>
<reference evidence="4 5" key="1">
    <citation type="submission" date="2023-11" db="EMBL/GenBank/DDBJ databases">
        <title>Halocaridina rubra genome assembly.</title>
        <authorList>
            <person name="Smith C."/>
        </authorList>
    </citation>
    <scope>NUCLEOTIDE SEQUENCE [LARGE SCALE GENOMIC DNA]</scope>
    <source>
        <strain evidence="4">EP-1</strain>
        <tissue evidence="4">Whole</tissue>
    </source>
</reference>
<dbReference type="PRINTS" id="PR00705">
    <property type="entry name" value="PAPAIN"/>
</dbReference>
<comment type="caution">
    <text evidence="4">The sequence shown here is derived from an EMBL/GenBank/DDBJ whole genome shotgun (WGS) entry which is preliminary data.</text>
</comment>
<accession>A0AAN8XLT4</accession>
<dbReference type="AlphaFoldDB" id="A0AAN8XLT4"/>
<feature type="compositionally biased region" description="Basic residues" evidence="2">
    <location>
        <begin position="1"/>
        <end position="16"/>
    </location>
</feature>
<dbReference type="Proteomes" id="UP001381693">
    <property type="component" value="Unassembled WGS sequence"/>
</dbReference>
<keyword evidence="5" id="KW-1185">Reference proteome</keyword>
<dbReference type="InterPro" id="IPR025660">
    <property type="entry name" value="Pept_his_AS"/>
</dbReference>
<dbReference type="InterPro" id="IPR013128">
    <property type="entry name" value="Peptidase_C1A"/>
</dbReference>
<dbReference type="SUPFAM" id="SSF54001">
    <property type="entry name" value="Cysteine proteinases"/>
    <property type="match status" value="1"/>
</dbReference>
<dbReference type="GO" id="GO:0008234">
    <property type="term" value="F:cysteine-type peptidase activity"/>
    <property type="evidence" value="ECO:0007669"/>
    <property type="project" value="InterPro"/>
</dbReference>
<feature type="domain" description="Peptidase C1A papain C-terminal" evidence="3">
    <location>
        <begin position="20"/>
        <end position="245"/>
    </location>
</feature>
<dbReference type="InterPro" id="IPR038765">
    <property type="entry name" value="Papain-like_cys_pep_sf"/>
</dbReference>
<name>A0AAN8XLT4_HALRR</name>
<evidence type="ECO:0000259" key="3">
    <source>
        <dbReference type="SMART" id="SM00645"/>
    </source>
</evidence>
<comment type="similarity">
    <text evidence="1">Belongs to the peptidase C1 family.</text>
</comment>
<gene>
    <name evidence="4" type="ORF">SK128_010837</name>
</gene>
<dbReference type="SMART" id="SM00645">
    <property type="entry name" value="Pept_C1"/>
    <property type="match status" value="1"/>
</dbReference>
<evidence type="ECO:0000256" key="1">
    <source>
        <dbReference type="ARBA" id="ARBA00008455"/>
    </source>
</evidence>
<evidence type="ECO:0000313" key="5">
    <source>
        <dbReference type="Proteomes" id="UP001381693"/>
    </source>
</evidence>
<sequence length="250" mass="28022">MKQKLRGSSRSRNRSHRITDPPNFDARENWSHCPSISRTYNQGCCNSCWAVVVAAVLTDRSCIKSNGRNTFNYSARNLATCCKVCGDIIEGGILLEAFVYWKTTGIVSEECQPYNVSDMVCQYNKNESKCETECVKESKRTYEDDLRLGENFSELQNVADIQREIMSNGPLAAGTWANLTESCTNEILSCDGLCKILTHAVRIIGWGTEKGKDYWLVANSYGSERNICKLERGKCGIEEGSSFYHGITNV</sequence>
<proteinExistence type="inferred from homology"/>
<evidence type="ECO:0000256" key="2">
    <source>
        <dbReference type="SAM" id="MobiDB-lite"/>
    </source>
</evidence>